<keyword evidence="2" id="KW-1133">Transmembrane helix</keyword>
<feature type="transmembrane region" description="Helical" evidence="2">
    <location>
        <begin position="443"/>
        <end position="466"/>
    </location>
</feature>
<name>A0A8B6CBG3_MYTGA</name>
<dbReference type="CDD" id="cd12087">
    <property type="entry name" value="TM_EGFR-like"/>
    <property type="match status" value="1"/>
</dbReference>
<evidence type="ECO:0000259" key="3">
    <source>
        <dbReference type="PROSITE" id="PS51233"/>
    </source>
</evidence>
<dbReference type="AlphaFoldDB" id="A0A8B6CBG3"/>
<keyword evidence="1" id="KW-0325">Glycoprotein</keyword>
<sequence>VGLPSGTRVEIQIVSGYYLDITITPSLNDWNQVEGKCGTYNDKQSDDFSDRNGNIVGQTDFIKSWSVRPLESLLRAKDRADILQRGYVYCSCVQDNVGHHKTECRRESFPTCQPLNWGQRKCLIKGKREASDDLEIDAPEDIDKWRNGWNETTARKKCESVLRSSKIYQLCNSLSSVNNEKNIKACVSDIKISGSDLFLDSVKGSLQTECVSELRFNASFWSNNTASESNIADAVFSLDCPKDCSSAGECIQGLCLCNQSYTGEDCSVNLDKPPVLLDISEESLCDLTKRPCTSMSLFGEGFYQSQQITCRLNEATLSGSTIVPGNTTAIEESGNLENFAEVKCPLTPITRRRRRRSTNTVHDPDVLLVSVSMNGGKSYSSSVPVLIYDSSCQSCVLLKSAITCSLRQDVCIVKGKCYDIEHKNCANMDQNNKDVVIQQRQNGLVLIVGGLIGGIFFLTVVVLVAFKLYRHKMIKRVKVIDGYGTPDFLKKPVGKY</sequence>
<comment type="caution">
    <text evidence="4">The sequence shown here is derived from an EMBL/GenBank/DDBJ whole genome shotgun (WGS) entry which is preliminary data.</text>
</comment>
<dbReference type="InterPro" id="IPR001846">
    <property type="entry name" value="VWF_type-D"/>
</dbReference>
<accession>A0A8B6CBG3</accession>
<protein>
    <recommendedName>
        <fullName evidence="3">VWFD domain-containing protein</fullName>
    </recommendedName>
</protein>
<dbReference type="Pfam" id="PF23106">
    <property type="entry name" value="EGF_Teneurin"/>
    <property type="match status" value="1"/>
</dbReference>
<feature type="domain" description="VWFD" evidence="3">
    <location>
        <begin position="1"/>
        <end position="73"/>
    </location>
</feature>
<keyword evidence="2" id="KW-0812">Transmembrane</keyword>
<evidence type="ECO:0000256" key="1">
    <source>
        <dbReference type="ARBA" id="ARBA00023180"/>
    </source>
</evidence>
<keyword evidence="5" id="KW-1185">Reference proteome</keyword>
<dbReference type="PROSITE" id="PS51233">
    <property type="entry name" value="VWFD"/>
    <property type="match status" value="1"/>
</dbReference>
<evidence type="ECO:0000313" key="4">
    <source>
        <dbReference type="EMBL" id="VDI02845.1"/>
    </source>
</evidence>
<dbReference type="FunFam" id="2.10.25.10:FF:000001">
    <property type="entry name" value="Tenascin C"/>
    <property type="match status" value="1"/>
</dbReference>
<dbReference type="Pfam" id="PF26129">
    <property type="entry name" value="Vwde"/>
    <property type="match status" value="1"/>
</dbReference>
<evidence type="ECO:0000313" key="5">
    <source>
        <dbReference type="Proteomes" id="UP000596742"/>
    </source>
</evidence>
<organism evidence="4 5">
    <name type="scientific">Mytilus galloprovincialis</name>
    <name type="common">Mediterranean mussel</name>
    <dbReference type="NCBI Taxonomy" id="29158"/>
    <lineage>
        <taxon>Eukaryota</taxon>
        <taxon>Metazoa</taxon>
        <taxon>Spiralia</taxon>
        <taxon>Lophotrochozoa</taxon>
        <taxon>Mollusca</taxon>
        <taxon>Bivalvia</taxon>
        <taxon>Autobranchia</taxon>
        <taxon>Pteriomorphia</taxon>
        <taxon>Mytilida</taxon>
        <taxon>Mytiloidea</taxon>
        <taxon>Mytilidae</taxon>
        <taxon>Mytilinae</taxon>
        <taxon>Mytilus</taxon>
    </lineage>
</organism>
<dbReference type="OrthoDB" id="10001041at2759"/>
<dbReference type="InterPro" id="IPR058727">
    <property type="entry name" value="Helical_Vwde"/>
</dbReference>
<reference evidence="4" key="1">
    <citation type="submission" date="2018-11" db="EMBL/GenBank/DDBJ databases">
        <authorList>
            <person name="Alioto T."/>
            <person name="Alioto T."/>
        </authorList>
    </citation>
    <scope>NUCLEOTIDE SEQUENCE</scope>
</reference>
<keyword evidence="2" id="KW-0472">Membrane</keyword>
<dbReference type="EMBL" id="UYJE01001525">
    <property type="protein sequence ID" value="VDI02845.1"/>
    <property type="molecule type" value="Genomic_DNA"/>
</dbReference>
<dbReference type="Proteomes" id="UP000596742">
    <property type="component" value="Unassembled WGS sequence"/>
</dbReference>
<proteinExistence type="predicted"/>
<feature type="non-terminal residue" evidence="4">
    <location>
        <position position="1"/>
    </location>
</feature>
<evidence type="ECO:0000256" key="2">
    <source>
        <dbReference type="SAM" id="Phobius"/>
    </source>
</evidence>
<gene>
    <name evidence="4" type="ORF">MGAL_10B035855</name>
</gene>
<dbReference type="Gene3D" id="2.60.120.260">
    <property type="entry name" value="Galactose-binding domain-like"/>
    <property type="match status" value="1"/>
</dbReference>